<evidence type="ECO:0000256" key="8">
    <source>
        <dbReference type="ARBA" id="ARBA00022840"/>
    </source>
</evidence>
<evidence type="ECO:0000256" key="9">
    <source>
        <dbReference type="ARBA" id="ARBA00048743"/>
    </source>
</evidence>
<comment type="catalytic activity">
    <reaction evidence="9">
        <text>dTMP + ATP = dTDP + ADP</text>
        <dbReference type="Rhea" id="RHEA:13517"/>
        <dbReference type="ChEBI" id="CHEBI:30616"/>
        <dbReference type="ChEBI" id="CHEBI:58369"/>
        <dbReference type="ChEBI" id="CHEBI:63528"/>
        <dbReference type="ChEBI" id="CHEBI:456216"/>
        <dbReference type="EC" id="2.7.4.9"/>
    </reaction>
</comment>
<organism evidence="11 12">
    <name type="scientific">Georgenia halotolerans</name>
    <dbReference type="NCBI Taxonomy" id="3028317"/>
    <lineage>
        <taxon>Bacteria</taxon>
        <taxon>Bacillati</taxon>
        <taxon>Actinomycetota</taxon>
        <taxon>Actinomycetes</taxon>
        <taxon>Micrococcales</taxon>
        <taxon>Bogoriellaceae</taxon>
        <taxon>Georgenia</taxon>
    </lineage>
</organism>
<evidence type="ECO:0000259" key="10">
    <source>
        <dbReference type="Pfam" id="PF02223"/>
    </source>
</evidence>
<dbReference type="SUPFAM" id="SSF52540">
    <property type="entry name" value="P-loop containing nucleoside triphosphate hydrolases"/>
    <property type="match status" value="1"/>
</dbReference>
<dbReference type="InterPro" id="IPR018094">
    <property type="entry name" value="Thymidylate_kinase"/>
</dbReference>
<evidence type="ECO:0000313" key="11">
    <source>
        <dbReference type="EMBL" id="MDD9206856.1"/>
    </source>
</evidence>
<dbReference type="InterPro" id="IPR027417">
    <property type="entry name" value="P-loop_NTPase"/>
</dbReference>
<keyword evidence="8" id="KW-0067">ATP-binding</keyword>
<protein>
    <recommendedName>
        <fullName evidence="3">Thymidylate kinase</fullName>
        <ecNumber evidence="2">2.7.4.9</ecNumber>
    </recommendedName>
</protein>
<evidence type="ECO:0000256" key="4">
    <source>
        <dbReference type="ARBA" id="ARBA00022679"/>
    </source>
</evidence>
<keyword evidence="12" id="KW-1185">Reference proteome</keyword>
<dbReference type="NCBIfam" id="TIGR00041">
    <property type="entry name" value="DTMP_kinase"/>
    <property type="match status" value="1"/>
</dbReference>
<proteinExistence type="inferred from homology"/>
<evidence type="ECO:0000256" key="2">
    <source>
        <dbReference type="ARBA" id="ARBA00012980"/>
    </source>
</evidence>
<feature type="domain" description="Thymidylate kinase-like" evidence="10">
    <location>
        <begin position="1"/>
        <end position="144"/>
    </location>
</feature>
<evidence type="ECO:0000256" key="6">
    <source>
        <dbReference type="ARBA" id="ARBA00022741"/>
    </source>
</evidence>
<keyword evidence="5" id="KW-0545">Nucleotide biosynthesis</keyword>
<evidence type="ECO:0000256" key="5">
    <source>
        <dbReference type="ARBA" id="ARBA00022727"/>
    </source>
</evidence>
<gene>
    <name evidence="11" type="primary">tmk</name>
    <name evidence="11" type="ORF">PU560_10315</name>
</gene>
<dbReference type="Proteomes" id="UP001165561">
    <property type="component" value="Unassembled WGS sequence"/>
</dbReference>
<feature type="non-terminal residue" evidence="11">
    <location>
        <position position="1"/>
    </location>
</feature>
<dbReference type="PROSITE" id="PS01331">
    <property type="entry name" value="THYMIDYLATE_KINASE"/>
    <property type="match status" value="1"/>
</dbReference>
<keyword evidence="6" id="KW-0547">Nucleotide-binding</keyword>
<dbReference type="CDD" id="cd01672">
    <property type="entry name" value="TMPK"/>
    <property type="match status" value="1"/>
</dbReference>
<dbReference type="Gene3D" id="3.40.50.300">
    <property type="entry name" value="P-loop containing nucleotide triphosphate hydrolases"/>
    <property type="match status" value="1"/>
</dbReference>
<evidence type="ECO:0000313" key="12">
    <source>
        <dbReference type="Proteomes" id="UP001165561"/>
    </source>
</evidence>
<dbReference type="PANTHER" id="PTHR10344">
    <property type="entry name" value="THYMIDYLATE KINASE"/>
    <property type="match status" value="1"/>
</dbReference>
<keyword evidence="7 11" id="KW-0418">Kinase</keyword>
<keyword evidence="4 11" id="KW-0808">Transferase</keyword>
<dbReference type="GO" id="GO:0004798">
    <property type="term" value="F:dTMP kinase activity"/>
    <property type="evidence" value="ECO:0007669"/>
    <property type="project" value="UniProtKB-EC"/>
</dbReference>
<sequence length="160" mass="17410">LRRALLHGSDLDARTEALLFAADRSHHVHSVVGPALRRGAVVVTDRYLDSSVAYQGAARDLGVHEVRALSHWATAGLLPDLTVLLDLDPAVAAARRSGGPDRLEREPGAFHHRVRRHFLELAGTEPGRYLVLDATRPVDELHRAVRDRLAPALPLAGARA</sequence>
<comment type="similarity">
    <text evidence="1">Belongs to the thymidylate kinase family.</text>
</comment>
<dbReference type="InterPro" id="IPR039430">
    <property type="entry name" value="Thymidylate_kin-like_dom"/>
</dbReference>
<evidence type="ECO:0000256" key="1">
    <source>
        <dbReference type="ARBA" id="ARBA00009776"/>
    </source>
</evidence>
<dbReference type="Pfam" id="PF02223">
    <property type="entry name" value="Thymidylate_kin"/>
    <property type="match status" value="1"/>
</dbReference>
<reference evidence="11" key="1">
    <citation type="submission" date="2023-02" db="EMBL/GenBank/DDBJ databases">
        <title>Georgenia sp.10Sc9-8, isolated from a soil sample collected from the Taklamakan desert.</title>
        <authorList>
            <person name="Liu S."/>
        </authorList>
    </citation>
    <scope>NUCLEOTIDE SEQUENCE</scope>
    <source>
        <strain evidence="11">10Sc9-8</strain>
    </source>
</reference>
<evidence type="ECO:0000256" key="7">
    <source>
        <dbReference type="ARBA" id="ARBA00022777"/>
    </source>
</evidence>
<evidence type="ECO:0000256" key="3">
    <source>
        <dbReference type="ARBA" id="ARBA00017144"/>
    </source>
</evidence>
<dbReference type="InterPro" id="IPR018095">
    <property type="entry name" value="Thymidylate_kin_CS"/>
</dbReference>
<comment type="caution">
    <text evidence="11">The sequence shown here is derived from an EMBL/GenBank/DDBJ whole genome shotgun (WGS) entry which is preliminary data.</text>
</comment>
<dbReference type="HAMAP" id="MF_00165">
    <property type="entry name" value="Thymidylate_kinase"/>
    <property type="match status" value="1"/>
</dbReference>
<accession>A0ABT5TXQ9</accession>
<dbReference type="PANTHER" id="PTHR10344:SF4">
    <property type="entry name" value="UMP-CMP KINASE 2, MITOCHONDRIAL"/>
    <property type="match status" value="1"/>
</dbReference>
<dbReference type="EC" id="2.7.4.9" evidence="2"/>
<name>A0ABT5TXQ9_9MICO</name>
<dbReference type="EMBL" id="JARACI010000991">
    <property type="protein sequence ID" value="MDD9206856.1"/>
    <property type="molecule type" value="Genomic_DNA"/>
</dbReference>